<name>A0ABV2V1R4_9ACTN</name>
<reference evidence="2 3" key="1">
    <citation type="submission" date="2024-06" db="EMBL/GenBank/DDBJ databases">
        <title>The Natural Products Discovery Center: Release of the First 8490 Sequenced Strains for Exploring Actinobacteria Biosynthetic Diversity.</title>
        <authorList>
            <person name="Kalkreuter E."/>
            <person name="Kautsar S.A."/>
            <person name="Yang D."/>
            <person name="Bader C.D."/>
            <person name="Teijaro C.N."/>
            <person name="Fluegel L."/>
            <person name="Davis C.M."/>
            <person name="Simpson J.R."/>
            <person name="Lauterbach L."/>
            <person name="Steele A.D."/>
            <person name="Gui C."/>
            <person name="Meng S."/>
            <person name="Li G."/>
            <person name="Viehrig K."/>
            <person name="Ye F."/>
            <person name="Su P."/>
            <person name="Kiefer A.F."/>
            <person name="Nichols A."/>
            <person name="Cepeda A.J."/>
            <person name="Yan W."/>
            <person name="Fan B."/>
            <person name="Jiang Y."/>
            <person name="Adhikari A."/>
            <person name="Zheng C.-J."/>
            <person name="Schuster L."/>
            <person name="Cowan T.M."/>
            <person name="Smanski M.J."/>
            <person name="Chevrette M.G."/>
            <person name="De Carvalho L.P.S."/>
            <person name="Shen B."/>
        </authorList>
    </citation>
    <scope>NUCLEOTIDE SEQUENCE [LARGE SCALE GENOMIC DNA]</scope>
    <source>
        <strain evidence="2 3">NPDC006434</strain>
    </source>
</reference>
<evidence type="ECO:0000313" key="3">
    <source>
        <dbReference type="Proteomes" id="UP001550210"/>
    </source>
</evidence>
<gene>
    <name evidence="2" type="ORF">ABZZ21_25105</name>
</gene>
<protein>
    <submittedName>
        <fullName evidence="2">Peptidase inhibitor family I36 protein</fullName>
    </submittedName>
</protein>
<sequence length="108" mass="11698">MKLRLFALAGAALIATLPVTTAQSASAVTRCSSGYVCTWSGASFAGTKHSYNNAHGCYPRSGRSVSNQTGKLITVYREESCYGDRIDIRSGHYSENTPWRVKSMAVWG</sequence>
<accession>A0ABV2V1R4</accession>
<feature type="chain" id="PRO_5045532478" evidence="1">
    <location>
        <begin position="28"/>
        <end position="108"/>
    </location>
</feature>
<dbReference type="RefSeq" id="WP_355399209.1">
    <property type="nucleotide sequence ID" value="NZ_JBEGHN010000060.1"/>
</dbReference>
<keyword evidence="1" id="KW-0732">Signal</keyword>
<organism evidence="2 3">
    <name type="scientific">Streptomyces ossamyceticus</name>
    <dbReference type="NCBI Taxonomy" id="249581"/>
    <lineage>
        <taxon>Bacteria</taxon>
        <taxon>Bacillati</taxon>
        <taxon>Actinomycetota</taxon>
        <taxon>Actinomycetes</taxon>
        <taxon>Kitasatosporales</taxon>
        <taxon>Streptomycetaceae</taxon>
        <taxon>Streptomyces</taxon>
    </lineage>
</organism>
<dbReference type="Pfam" id="PF03995">
    <property type="entry name" value="Inhibitor_I36"/>
    <property type="match status" value="1"/>
</dbReference>
<dbReference type="Proteomes" id="UP001550210">
    <property type="component" value="Unassembled WGS sequence"/>
</dbReference>
<feature type="signal peptide" evidence="1">
    <location>
        <begin position="1"/>
        <end position="27"/>
    </location>
</feature>
<evidence type="ECO:0000256" key="1">
    <source>
        <dbReference type="SAM" id="SignalP"/>
    </source>
</evidence>
<comment type="caution">
    <text evidence="2">The sequence shown here is derived from an EMBL/GenBank/DDBJ whole genome shotgun (WGS) entry which is preliminary data.</text>
</comment>
<dbReference type="EMBL" id="JBEXPZ010000033">
    <property type="protein sequence ID" value="MET9847767.1"/>
    <property type="molecule type" value="Genomic_DNA"/>
</dbReference>
<evidence type="ECO:0000313" key="2">
    <source>
        <dbReference type="EMBL" id="MET9847767.1"/>
    </source>
</evidence>
<keyword evidence="3" id="KW-1185">Reference proteome</keyword>
<proteinExistence type="predicted"/>